<dbReference type="EMBL" id="JANBVB010003484">
    <property type="protein sequence ID" value="KAJ2878679.1"/>
    <property type="molecule type" value="Genomic_DNA"/>
</dbReference>
<keyword evidence="2" id="KW-1185">Reference proteome</keyword>
<feature type="non-terminal residue" evidence="1">
    <location>
        <position position="335"/>
    </location>
</feature>
<name>A0ACC1LU35_9FUNG</name>
<organism evidence="1 2">
    <name type="scientific">Coemansia aciculifera</name>
    <dbReference type="NCBI Taxonomy" id="417176"/>
    <lineage>
        <taxon>Eukaryota</taxon>
        <taxon>Fungi</taxon>
        <taxon>Fungi incertae sedis</taxon>
        <taxon>Zoopagomycota</taxon>
        <taxon>Kickxellomycotina</taxon>
        <taxon>Kickxellomycetes</taxon>
        <taxon>Kickxellales</taxon>
        <taxon>Kickxellaceae</taxon>
        <taxon>Coemansia</taxon>
    </lineage>
</organism>
<evidence type="ECO:0000313" key="1">
    <source>
        <dbReference type="EMBL" id="KAJ2878679.1"/>
    </source>
</evidence>
<feature type="non-terminal residue" evidence="1">
    <location>
        <position position="1"/>
    </location>
</feature>
<reference evidence="1" key="1">
    <citation type="submission" date="2022-07" db="EMBL/GenBank/DDBJ databases">
        <title>Phylogenomic reconstructions and comparative analyses of Kickxellomycotina fungi.</title>
        <authorList>
            <person name="Reynolds N.K."/>
            <person name="Stajich J.E."/>
            <person name="Barry K."/>
            <person name="Grigoriev I.V."/>
            <person name="Crous P."/>
            <person name="Smith M.E."/>
        </authorList>
    </citation>
    <scope>NUCLEOTIDE SEQUENCE</scope>
    <source>
        <strain evidence="1">CBS 190363</strain>
    </source>
</reference>
<protein>
    <submittedName>
        <fullName evidence="1">Uncharacterized protein</fullName>
    </submittedName>
</protein>
<comment type="caution">
    <text evidence="1">The sequence shown here is derived from an EMBL/GenBank/DDBJ whole genome shotgun (WGS) entry which is preliminary data.</text>
</comment>
<accession>A0ACC1LU35</accession>
<gene>
    <name evidence="1" type="ORF">IWW38_006268</name>
</gene>
<sequence length="335" mass="34113">IPDGAFIPGNGGGGDGSNDEEDGFDQNITSAYIITQANKVAPVELISVEDPCSSMMCPTRYPGFHIANISDWGSSARNILIMAGTSSDATMTIGQAATRDSVKTSETEWAMWDIDGAMAVMPLSALDSEDTVTDTYPIGMAVDYTCKRDLPPVLDDGDRVDPVPVLWILNTDACLLGYHICNTYEMKHNYRCSLMVDQVKPLPGVISSKPTVASLSAAEPPKATPFAPAKAFGSGFGSASGAGSSGAFSKPPASASGGAFGAAAGFAPSLGTSSATPAFGMSSTIAPVIKPPTSLGVTGQHVFGSTAKSGTAAPTSFGGFGATSLSAGKSIFDAP</sequence>
<dbReference type="Proteomes" id="UP001139981">
    <property type="component" value="Unassembled WGS sequence"/>
</dbReference>
<evidence type="ECO:0000313" key="2">
    <source>
        <dbReference type="Proteomes" id="UP001139981"/>
    </source>
</evidence>
<proteinExistence type="predicted"/>